<evidence type="ECO:0000313" key="1">
    <source>
        <dbReference type="EMBL" id="MCI43554.1"/>
    </source>
</evidence>
<dbReference type="GO" id="GO:0016301">
    <property type="term" value="F:kinase activity"/>
    <property type="evidence" value="ECO:0007669"/>
    <property type="project" value="UniProtKB-KW"/>
</dbReference>
<organism evidence="1 2">
    <name type="scientific">Trifolium medium</name>
    <dbReference type="NCBI Taxonomy" id="97028"/>
    <lineage>
        <taxon>Eukaryota</taxon>
        <taxon>Viridiplantae</taxon>
        <taxon>Streptophyta</taxon>
        <taxon>Embryophyta</taxon>
        <taxon>Tracheophyta</taxon>
        <taxon>Spermatophyta</taxon>
        <taxon>Magnoliopsida</taxon>
        <taxon>eudicotyledons</taxon>
        <taxon>Gunneridae</taxon>
        <taxon>Pentapetalae</taxon>
        <taxon>rosids</taxon>
        <taxon>fabids</taxon>
        <taxon>Fabales</taxon>
        <taxon>Fabaceae</taxon>
        <taxon>Papilionoideae</taxon>
        <taxon>50 kb inversion clade</taxon>
        <taxon>NPAAA clade</taxon>
        <taxon>Hologalegina</taxon>
        <taxon>IRL clade</taxon>
        <taxon>Trifolieae</taxon>
        <taxon>Trifolium</taxon>
    </lineage>
</organism>
<evidence type="ECO:0000313" key="2">
    <source>
        <dbReference type="Proteomes" id="UP000265520"/>
    </source>
</evidence>
<dbReference type="Proteomes" id="UP000265520">
    <property type="component" value="Unassembled WGS sequence"/>
</dbReference>
<protein>
    <submittedName>
        <fullName evidence="1">Putative inactive serine/threonine-protein kinase</fullName>
    </submittedName>
</protein>
<accession>A0A392S5U2</accession>
<comment type="caution">
    <text evidence="1">The sequence shown here is derived from an EMBL/GenBank/DDBJ whole genome shotgun (WGS) entry which is preliminary data.</text>
</comment>
<keyword evidence="1" id="KW-0808">Transferase</keyword>
<keyword evidence="2" id="KW-1185">Reference proteome</keyword>
<proteinExistence type="predicted"/>
<feature type="non-terminal residue" evidence="1">
    <location>
        <position position="29"/>
    </location>
</feature>
<sequence length="29" mass="3310">MANVDELISSIFSDINTYTGKDPLLPWLR</sequence>
<reference evidence="1 2" key="1">
    <citation type="journal article" date="2018" name="Front. Plant Sci.">
        <title>Red Clover (Trifolium pratense) and Zigzag Clover (T. medium) - A Picture of Genomic Similarities and Differences.</title>
        <authorList>
            <person name="Dluhosova J."/>
            <person name="Istvanek J."/>
            <person name="Nedelnik J."/>
            <person name="Repkova J."/>
        </authorList>
    </citation>
    <scope>NUCLEOTIDE SEQUENCE [LARGE SCALE GENOMIC DNA]</scope>
    <source>
        <strain evidence="2">cv. 10/8</strain>
        <tissue evidence="1">Leaf</tissue>
    </source>
</reference>
<dbReference type="AlphaFoldDB" id="A0A392S5U2"/>
<keyword evidence="1" id="KW-0418">Kinase</keyword>
<name>A0A392S5U2_9FABA</name>
<dbReference type="EMBL" id="LXQA010318992">
    <property type="protein sequence ID" value="MCI43554.1"/>
    <property type="molecule type" value="Genomic_DNA"/>
</dbReference>